<dbReference type="Proteomes" id="UP001049176">
    <property type="component" value="Chromosome 8"/>
</dbReference>
<dbReference type="KEGG" id="more:E1B28_012696"/>
<organism evidence="1 2">
    <name type="scientific">Marasmius oreades</name>
    <name type="common">fairy-ring Marasmius</name>
    <dbReference type="NCBI Taxonomy" id="181124"/>
    <lineage>
        <taxon>Eukaryota</taxon>
        <taxon>Fungi</taxon>
        <taxon>Dikarya</taxon>
        <taxon>Basidiomycota</taxon>
        <taxon>Agaricomycotina</taxon>
        <taxon>Agaricomycetes</taxon>
        <taxon>Agaricomycetidae</taxon>
        <taxon>Agaricales</taxon>
        <taxon>Marasmiineae</taxon>
        <taxon>Marasmiaceae</taxon>
        <taxon>Marasmius</taxon>
    </lineage>
</organism>
<dbReference type="EMBL" id="CM032188">
    <property type="protein sequence ID" value="KAG7088728.1"/>
    <property type="molecule type" value="Genomic_DNA"/>
</dbReference>
<proteinExistence type="predicted"/>
<name>A0A9P7UNY9_9AGAR</name>
<dbReference type="RefSeq" id="XP_043005199.1">
    <property type="nucleotide sequence ID" value="XM_043157831.1"/>
</dbReference>
<evidence type="ECO:0000313" key="2">
    <source>
        <dbReference type="Proteomes" id="UP001049176"/>
    </source>
</evidence>
<accession>A0A9P7UNY9</accession>
<comment type="caution">
    <text evidence="1">The sequence shown here is derived from an EMBL/GenBank/DDBJ whole genome shotgun (WGS) entry which is preliminary data.</text>
</comment>
<gene>
    <name evidence="1" type="ORF">E1B28_012696</name>
</gene>
<dbReference type="AlphaFoldDB" id="A0A9P7UNY9"/>
<sequence length="228" mass="27089">MAKKPTLHVLADDLESFFHVLSLQILEYTQHSMTSSHLANHIQKVYEEVEEVEVGVDSHHPPEGGKSKSWALIVQSMRLLAVPNKVLHTFLADLEEVLRVRYEIEPVVEVKIDLNDIRRLEQELANTEGEGWKILRQAYAAWQYTKHTKYLEDHNWILDRFNRAANLEHEMPEKLKLNKTRKHLVEDLYEARTRKRKNDAFYDSEDARWGERHWYEKEVSEDEVSMWE</sequence>
<dbReference type="GeneID" id="66081771"/>
<protein>
    <submittedName>
        <fullName evidence="1">Uncharacterized protein</fullName>
    </submittedName>
</protein>
<reference evidence="1" key="1">
    <citation type="journal article" date="2021" name="Genome Biol. Evol.">
        <title>The assembled and annotated genome of the fairy-ring fungus Marasmius oreades.</title>
        <authorList>
            <person name="Hiltunen M."/>
            <person name="Ament-Velasquez S.L."/>
            <person name="Johannesson H."/>
        </authorList>
    </citation>
    <scope>NUCLEOTIDE SEQUENCE</scope>
    <source>
        <strain evidence="1">03SP1</strain>
    </source>
</reference>
<keyword evidence="2" id="KW-1185">Reference proteome</keyword>
<evidence type="ECO:0000313" key="1">
    <source>
        <dbReference type="EMBL" id="KAG7088728.1"/>
    </source>
</evidence>